<comment type="caution">
    <text evidence="3">The sequence shown here is derived from an EMBL/GenBank/DDBJ whole genome shotgun (WGS) entry which is preliminary data.</text>
</comment>
<proteinExistence type="predicted"/>
<keyword evidence="1" id="KW-0472">Membrane</keyword>
<accession>A0A0F4IWZ9</accession>
<evidence type="ECO:0000256" key="2">
    <source>
        <dbReference type="SAM" id="SignalP"/>
    </source>
</evidence>
<evidence type="ECO:0000313" key="4">
    <source>
        <dbReference type="Proteomes" id="UP000033551"/>
    </source>
</evidence>
<dbReference type="RefSeq" id="WP_045950729.1">
    <property type="nucleotide sequence ID" value="NZ_JZWV01000928.1"/>
</dbReference>
<keyword evidence="1" id="KW-0812">Transmembrane</keyword>
<keyword evidence="1" id="KW-1133">Transmembrane helix</keyword>
<organism evidence="3 4">
    <name type="scientific">Streptomyces katrae</name>
    <dbReference type="NCBI Taxonomy" id="68223"/>
    <lineage>
        <taxon>Bacteria</taxon>
        <taxon>Bacillati</taxon>
        <taxon>Actinomycetota</taxon>
        <taxon>Actinomycetes</taxon>
        <taxon>Kitasatosporales</taxon>
        <taxon>Streptomycetaceae</taxon>
        <taxon>Streptomyces</taxon>
    </lineage>
</organism>
<dbReference type="PATRIC" id="fig|68223.7.peg.2344"/>
<protein>
    <recommendedName>
        <fullName evidence="5">DUF916 domain-containing protein</fullName>
    </recommendedName>
</protein>
<feature type="signal peptide" evidence="2">
    <location>
        <begin position="1"/>
        <end position="28"/>
    </location>
</feature>
<keyword evidence="4" id="KW-1185">Reference proteome</keyword>
<evidence type="ECO:0000313" key="3">
    <source>
        <dbReference type="EMBL" id="KJY26537.1"/>
    </source>
</evidence>
<dbReference type="AlphaFoldDB" id="A0A0F4IWZ9"/>
<feature type="transmembrane region" description="Helical" evidence="1">
    <location>
        <begin position="299"/>
        <end position="319"/>
    </location>
</feature>
<dbReference type="OrthoDB" id="4336304at2"/>
<evidence type="ECO:0000256" key="1">
    <source>
        <dbReference type="SAM" id="Phobius"/>
    </source>
</evidence>
<name>A0A0F4IWZ9_9ACTN</name>
<feature type="chain" id="PRO_5002470344" description="DUF916 domain-containing protein" evidence="2">
    <location>
        <begin position="29"/>
        <end position="341"/>
    </location>
</feature>
<keyword evidence="2" id="KW-0732">Signal</keyword>
<reference evidence="3 4" key="1">
    <citation type="submission" date="2015-02" db="EMBL/GenBank/DDBJ databases">
        <authorList>
            <person name="Ju K.-S."/>
            <person name="Doroghazi J.R."/>
            <person name="Metcalf W."/>
        </authorList>
    </citation>
    <scope>NUCLEOTIDE SEQUENCE [LARGE SCALE GENOMIC DNA]</scope>
    <source>
        <strain evidence="3 4">NRRL ISP-5550</strain>
    </source>
</reference>
<dbReference type="EMBL" id="JZWV01000928">
    <property type="protein sequence ID" value="KJY26537.1"/>
    <property type="molecule type" value="Genomic_DNA"/>
</dbReference>
<evidence type="ECO:0008006" key="5">
    <source>
        <dbReference type="Google" id="ProtNLM"/>
    </source>
</evidence>
<dbReference type="Proteomes" id="UP000033551">
    <property type="component" value="Unassembled WGS sequence"/>
</dbReference>
<sequence>MRLRTTVLRTLLLGLCGLLLLPAGRAAAADNGTWGVFPTPPAGAAMTDRAYFFHQGAAGAAISDSVTILNSSDRELTFRVFATDAMNTPSGGAFALLPAETRPRDVGTWIALPPEAAGTVTVPPKGRKDIPFTVKVPQDAAPGDHVGGIVALNTAVEGITKEGKVQVGVRRQVGARLYLRVPGPLTPALSVEDVRVSRGAPLLPWTKDARATITYTLVNRGNVVVEPKVSVAARGLFGRRLLDRPARAPQPALLPGQRIVLTEPWPDSPQLDRVEVKVTARAAAYPDVDSEAGTAFLAVPWPAAGALLLAAGTALALLVRRRRRRAAPDVPRPAPDLAGAR</sequence>
<dbReference type="STRING" id="68223.GCA_002028425_02558"/>
<gene>
    <name evidence="3" type="ORF">VR44_29820</name>
</gene>